<dbReference type="Proteomes" id="UP000075714">
    <property type="component" value="Unassembled WGS sequence"/>
</dbReference>
<name>A0A150H0V0_GONPE</name>
<evidence type="ECO:0000313" key="9">
    <source>
        <dbReference type="EMBL" id="KXZ55749.1"/>
    </source>
</evidence>
<protein>
    <recommendedName>
        <fullName evidence="4">peptidylprolyl isomerase</fullName>
        <ecNumber evidence="4">5.2.1.8</ecNumber>
    </recommendedName>
</protein>
<evidence type="ECO:0000313" key="10">
    <source>
        <dbReference type="Proteomes" id="UP000075714"/>
    </source>
</evidence>
<keyword evidence="5" id="KW-0963">Cytoplasm</keyword>
<evidence type="ECO:0000256" key="8">
    <source>
        <dbReference type="ARBA" id="ARBA00023235"/>
    </source>
</evidence>
<dbReference type="AlphaFoldDB" id="A0A150H0V0"/>
<dbReference type="PANTHER" id="PTHR47861:SF3">
    <property type="entry name" value="FKBP-TYPE PEPTIDYL-PROLYL CIS-TRANS ISOMERASE SLYD"/>
    <property type="match status" value="1"/>
</dbReference>
<dbReference type="OrthoDB" id="2014544at2759"/>
<dbReference type="GO" id="GO:0005737">
    <property type="term" value="C:cytoplasm"/>
    <property type="evidence" value="ECO:0007669"/>
    <property type="project" value="UniProtKB-SubCell"/>
</dbReference>
<keyword evidence="6" id="KW-0697">Rotamase</keyword>
<dbReference type="SUPFAM" id="SSF54534">
    <property type="entry name" value="FKBP-like"/>
    <property type="match status" value="1"/>
</dbReference>
<evidence type="ECO:0000256" key="2">
    <source>
        <dbReference type="ARBA" id="ARBA00004496"/>
    </source>
</evidence>
<gene>
    <name evidence="9" type="ORF">GPECTOR_2g1299</name>
</gene>
<evidence type="ECO:0000256" key="3">
    <source>
        <dbReference type="ARBA" id="ARBA00006577"/>
    </source>
</evidence>
<keyword evidence="10" id="KW-1185">Reference proteome</keyword>
<evidence type="ECO:0000256" key="6">
    <source>
        <dbReference type="ARBA" id="ARBA00023110"/>
    </source>
</evidence>
<evidence type="ECO:0000256" key="4">
    <source>
        <dbReference type="ARBA" id="ARBA00013194"/>
    </source>
</evidence>
<comment type="catalytic activity">
    <reaction evidence="1">
        <text>[protein]-peptidylproline (omega=180) = [protein]-peptidylproline (omega=0)</text>
        <dbReference type="Rhea" id="RHEA:16237"/>
        <dbReference type="Rhea" id="RHEA-COMP:10747"/>
        <dbReference type="Rhea" id="RHEA-COMP:10748"/>
        <dbReference type="ChEBI" id="CHEBI:83833"/>
        <dbReference type="ChEBI" id="CHEBI:83834"/>
        <dbReference type="EC" id="5.2.1.8"/>
    </reaction>
</comment>
<reference evidence="10" key="1">
    <citation type="journal article" date="2016" name="Nat. Commun.">
        <title>The Gonium pectorale genome demonstrates co-option of cell cycle regulation during the evolution of multicellularity.</title>
        <authorList>
            <person name="Hanschen E.R."/>
            <person name="Marriage T.N."/>
            <person name="Ferris P.J."/>
            <person name="Hamaji T."/>
            <person name="Toyoda A."/>
            <person name="Fujiyama A."/>
            <person name="Neme R."/>
            <person name="Noguchi H."/>
            <person name="Minakuchi Y."/>
            <person name="Suzuki M."/>
            <person name="Kawai-Toyooka H."/>
            <person name="Smith D.R."/>
            <person name="Sparks H."/>
            <person name="Anderson J."/>
            <person name="Bakaric R."/>
            <person name="Luria V."/>
            <person name="Karger A."/>
            <person name="Kirschner M.W."/>
            <person name="Durand P.M."/>
            <person name="Michod R.E."/>
            <person name="Nozaki H."/>
            <person name="Olson B.J."/>
        </authorList>
    </citation>
    <scope>NUCLEOTIDE SEQUENCE [LARGE SCALE GENOMIC DNA]</scope>
    <source>
        <strain evidence="10">NIES-2863</strain>
    </source>
</reference>
<comment type="caution">
    <text evidence="9">The sequence shown here is derived from an EMBL/GenBank/DDBJ whole genome shotgun (WGS) entry which is preliminary data.</text>
</comment>
<evidence type="ECO:0000256" key="5">
    <source>
        <dbReference type="ARBA" id="ARBA00022490"/>
    </source>
</evidence>
<dbReference type="Gene3D" id="3.10.50.40">
    <property type="match status" value="1"/>
</dbReference>
<evidence type="ECO:0000256" key="7">
    <source>
        <dbReference type="ARBA" id="ARBA00023186"/>
    </source>
</evidence>
<sequence>MCALSEDEMGAGLTSFPHADDVVRYAAVGDVVSVHFVMRDEDGQGFDEAVRGMAVGQTTVLEVSDAGVKLDANNMLAGKTFTIELELVSIDAAASPLDA</sequence>
<comment type="subcellular location">
    <subcellularLocation>
        <location evidence="2">Cytoplasm</location>
    </subcellularLocation>
</comment>
<dbReference type="InterPro" id="IPR046357">
    <property type="entry name" value="PPIase_dom_sf"/>
</dbReference>
<dbReference type="GO" id="GO:0003755">
    <property type="term" value="F:peptidyl-prolyl cis-trans isomerase activity"/>
    <property type="evidence" value="ECO:0007669"/>
    <property type="project" value="UniProtKB-KW"/>
</dbReference>
<proteinExistence type="inferred from homology"/>
<dbReference type="EMBL" id="LSYV01000003">
    <property type="protein sequence ID" value="KXZ55749.1"/>
    <property type="molecule type" value="Genomic_DNA"/>
</dbReference>
<evidence type="ECO:0000256" key="1">
    <source>
        <dbReference type="ARBA" id="ARBA00000971"/>
    </source>
</evidence>
<dbReference type="PANTHER" id="PTHR47861">
    <property type="entry name" value="FKBP-TYPE PEPTIDYL-PROLYL CIS-TRANS ISOMERASE SLYD"/>
    <property type="match status" value="1"/>
</dbReference>
<comment type="similarity">
    <text evidence="3">Belongs to the FKBP-type PPIase family.</text>
</comment>
<keyword evidence="7" id="KW-0143">Chaperone</keyword>
<accession>A0A150H0V0</accession>
<dbReference type="EC" id="5.2.1.8" evidence="4"/>
<keyword evidence="8" id="KW-0413">Isomerase</keyword>
<organism evidence="9 10">
    <name type="scientific">Gonium pectorale</name>
    <name type="common">Green alga</name>
    <dbReference type="NCBI Taxonomy" id="33097"/>
    <lineage>
        <taxon>Eukaryota</taxon>
        <taxon>Viridiplantae</taxon>
        <taxon>Chlorophyta</taxon>
        <taxon>core chlorophytes</taxon>
        <taxon>Chlorophyceae</taxon>
        <taxon>CS clade</taxon>
        <taxon>Chlamydomonadales</taxon>
        <taxon>Volvocaceae</taxon>
        <taxon>Gonium</taxon>
    </lineage>
</organism>